<dbReference type="GO" id="GO:0005524">
    <property type="term" value="F:ATP binding"/>
    <property type="evidence" value="ECO:0007669"/>
    <property type="project" value="UniProtKB-KW"/>
</dbReference>
<dbReference type="AlphaFoldDB" id="A0A645GXP0"/>
<sequence>MLAADTRDLGELVRAGAFREDLYYALSVMILSIPPLRQRKEDISGWAEFFFQELQQRHGRYVHLIRGAWQRLLDYDWPGNLAQLRSLCERIIVESPRRTVDEFFLDSQLRVYGPVQRQEEPHDSSAVYYDPKAARIAQLLRNHHGSRSIVAKELGVSTTTLWRYIKKYGIQA</sequence>
<comment type="caution">
    <text evidence="6">The sequence shown here is derived from an EMBL/GenBank/DDBJ whole genome shotgun (WGS) entry which is preliminary data.</text>
</comment>
<dbReference type="InterPro" id="IPR002197">
    <property type="entry name" value="HTH_Fis"/>
</dbReference>
<dbReference type="Pfam" id="PF02954">
    <property type="entry name" value="HTH_8"/>
    <property type="match status" value="1"/>
</dbReference>
<dbReference type="PANTHER" id="PTHR32071">
    <property type="entry name" value="TRANSCRIPTIONAL REGULATORY PROTEIN"/>
    <property type="match status" value="1"/>
</dbReference>
<dbReference type="GO" id="GO:0043565">
    <property type="term" value="F:sequence-specific DNA binding"/>
    <property type="evidence" value="ECO:0007669"/>
    <property type="project" value="InterPro"/>
</dbReference>
<dbReference type="PROSITE" id="PS50045">
    <property type="entry name" value="SIGMA54_INTERACT_4"/>
    <property type="match status" value="1"/>
</dbReference>
<dbReference type="InterPro" id="IPR058031">
    <property type="entry name" value="AAA_lid_NorR"/>
</dbReference>
<dbReference type="GO" id="GO:0006355">
    <property type="term" value="P:regulation of DNA-templated transcription"/>
    <property type="evidence" value="ECO:0007669"/>
    <property type="project" value="InterPro"/>
</dbReference>
<keyword evidence="2" id="KW-0067">ATP-binding</keyword>
<evidence type="ECO:0000256" key="2">
    <source>
        <dbReference type="ARBA" id="ARBA00022840"/>
    </source>
</evidence>
<evidence type="ECO:0000256" key="4">
    <source>
        <dbReference type="ARBA" id="ARBA00023163"/>
    </source>
</evidence>
<dbReference type="Pfam" id="PF25601">
    <property type="entry name" value="AAA_lid_14"/>
    <property type="match status" value="1"/>
</dbReference>
<dbReference type="Gene3D" id="3.40.50.300">
    <property type="entry name" value="P-loop containing nucleotide triphosphate hydrolases"/>
    <property type="match status" value="1"/>
</dbReference>
<keyword evidence="1" id="KW-0547">Nucleotide-binding</keyword>
<keyword evidence="4" id="KW-0804">Transcription</keyword>
<evidence type="ECO:0000313" key="6">
    <source>
        <dbReference type="EMBL" id="MPN31150.1"/>
    </source>
</evidence>
<dbReference type="InterPro" id="IPR027417">
    <property type="entry name" value="P-loop_NTPase"/>
</dbReference>
<evidence type="ECO:0000256" key="3">
    <source>
        <dbReference type="ARBA" id="ARBA00023015"/>
    </source>
</evidence>
<dbReference type="InterPro" id="IPR002078">
    <property type="entry name" value="Sigma_54_int"/>
</dbReference>
<dbReference type="InterPro" id="IPR009057">
    <property type="entry name" value="Homeodomain-like_sf"/>
</dbReference>
<dbReference type="PRINTS" id="PR01590">
    <property type="entry name" value="HTHFIS"/>
</dbReference>
<dbReference type="SUPFAM" id="SSF52540">
    <property type="entry name" value="P-loop containing nucleoside triphosphate hydrolases"/>
    <property type="match status" value="1"/>
</dbReference>
<name>A0A645GXP0_9ZZZZ</name>
<protein>
    <submittedName>
        <fullName evidence="6">Alginate biosynthesis transcriptional regulatory protein AlgB</fullName>
    </submittedName>
</protein>
<evidence type="ECO:0000256" key="1">
    <source>
        <dbReference type="ARBA" id="ARBA00022741"/>
    </source>
</evidence>
<feature type="domain" description="Sigma-54 factor interaction" evidence="5">
    <location>
        <begin position="1"/>
        <end position="93"/>
    </location>
</feature>
<proteinExistence type="predicted"/>
<dbReference type="SUPFAM" id="SSF46689">
    <property type="entry name" value="Homeodomain-like"/>
    <property type="match status" value="1"/>
</dbReference>
<dbReference type="Gene3D" id="1.10.8.60">
    <property type="match status" value="1"/>
</dbReference>
<dbReference type="Gene3D" id="1.10.10.60">
    <property type="entry name" value="Homeodomain-like"/>
    <property type="match status" value="1"/>
</dbReference>
<dbReference type="EMBL" id="VSSQ01082571">
    <property type="protein sequence ID" value="MPN31150.1"/>
    <property type="molecule type" value="Genomic_DNA"/>
</dbReference>
<keyword evidence="3" id="KW-0805">Transcription regulation</keyword>
<gene>
    <name evidence="6" type="primary">algB_2</name>
    <name evidence="6" type="ORF">SDC9_178624</name>
</gene>
<reference evidence="6" key="1">
    <citation type="submission" date="2019-08" db="EMBL/GenBank/DDBJ databases">
        <authorList>
            <person name="Kucharzyk K."/>
            <person name="Murdoch R.W."/>
            <person name="Higgins S."/>
            <person name="Loffler F."/>
        </authorList>
    </citation>
    <scope>NUCLEOTIDE SEQUENCE</scope>
</reference>
<accession>A0A645GXP0</accession>
<organism evidence="6">
    <name type="scientific">bioreactor metagenome</name>
    <dbReference type="NCBI Taxonomy" id="1076179"/>
    <lineage>
        <taxon>unclassified sequences</taxon>
        <taxon>metagenomes</taxon>
        <taxon>ecological metagenomes</taxon>
    </lineage>
</organism>
<evidence type="ECO:0000259" key="5">
    <source>
        <dbReference type="PROSITE" id="PS50045"/>
    </source>
</evidence>